<feature type="domain" description="Putative plant transposon protein" evidence="3">
    <location>
        <begin position="496"/>
        <end position="656"/>
    </location>
</feature>
<feature type="domain" description="Reverse transcriptase Ty1/copia-type" evidence="2">
    <location>
        <begin position="1"/>
        <end position="141"/>
    </location>
</feature>
<dbReference type="PANTHER" id="PTHR11439:SF463">
    <property type="entry name" value="REVERSE TRANSCRIPTASE TY1_COPIA-TYPE DOMAIN-CONTAINING PROTEIN"/>
    <property type="match status" value="1"/>
</dbReference>
<feature type="region of interest" description="Disordered" evidence="1">
    <location>
        <begin position="408"/>
        <end position="458"/>
    </location>
</feature>
<evidence type="ECO:0000313" key="5">
    <source>
        <dbReference type="Proteomes" id="UP000321947"/>
    </source>
</evidence>
<evidence type="ECO:0000259" key="2">
    <source>
        <dbReference type="Pfam" id="PF07727"/>
    </source>
</evidence>
<sequence>MDVNSAFLNGYLNEEAYVAQPKGFVDSEHPNHVYKLNKALYGVKQAPRAWYERLTVYLRGKGYSKGEIDKTLFIHRKSDKLLVAQIYVDDIIFGGFPQDLVNNFINIMQSEFEMSMVGELSCLLDIQIKQKNDDIFISQEKSIVGSLLYLTASRSDIAYAVGICVRYQVDPRISHLEAVKQILKYVHRTSDFGMIYFYDTTPTLVGYCDVDWAGSVDDRKTEAEYIAADKVIRLDHIRSNLQLADIFTKPLDANSFEHLRAGLGKGSYVSQQFEDAPNVTISSPPLGEASSRLQESLRPESVPEVGDSSVPVSPAMHAPRAPEKLPSDPPGSTHSQESSSTEGVFIPFLGGPRRSPAIPLGYSPSVHPSRSKSPASKPDAVPAHIFGNTTASYEEQTGVSQNEDQFASFNQDDIPPEDIPPPTDDPTAPSTEGRPKSPKVSQPPKRKTQQVRRNITTKTGRKKILANISFVPIDGISFHHEENVQRWKFVVQRRIANELIREFIVNLPDEFNNPSSPDYQTVHIRGFKFVISPTMINGFLGNIVDIDCSPSCPPIEVLATILSSGTLSTWPVNGILSAALNIKYVILHKIDIANWFLSFHASSICAALGTFLYQICNDDKIDTGGFIYNQLLRHVGSFGVKVPIALPRFFSSLLLHFNGAVLTATDAPEPEPKTIAFSYRLFQGSHVPDIDHDVHPNRGPRIFDTTDWDESAEGFYVDRELATRIVNSLIVESRALTNSINLLSKRRLEVDALIRHSKSLAPSTSRQQPSSG</sequence>
<dbReference type="Pfam" id="PF20167">
    <property type="entry name" value="Transposase_32"/>
    <property type="match status" value="1"/>
</dbReference>
<dbReference type="InterPro" id="IPR013103">
    <property type="entry name" value="RVT_2"/>
</dbReference>
<feature type="compositionally biased region" description="Polar residues" evidence="1">
    <location>
        <begin position="330"/>
        <end position="342"/>
    </location>
</feature>
<accession>A0A5D3D0L3</accession>
<evidence type="ECO:0000256" key="1">
    <source>
        <dbReference type="SAM" id="MobiDB-lite"/>
    </source>
</evidence>
<organism evidence="4 5">
    <name type="scientific">Cucumis melo var. makuwa</name>
    <name type="common">Oriental melon</name>
    <dbReference type="NCBI Taxonomy" id="1194695"/>
    <lineage>
        <taxon>Eukaryota</taxon>
        <taxon>Viridiplantae</taxon>
        <taxon>Streptophyta</taxon>
        <taxon>Embryophyta</taxon>
        <taxon>Tracheophyta</taxon>
        <taxon>Spermatophyta</taxon>
        <taxon>Magnoliopsida</taxon>
        <taxon>eudicotyledons</taxon>
        <taxon>Gunneridae</taxon>
        <taxon>Pentapetalae</taxon>
        <taxon>rosids</taxon>
        <taxon>fabids</taxon>
        <taxon>Cucurbitales</taxon>
        <taxon>Cucurbitaceae</taxon>
        <taxon>Benincaseae</taxon>
        <taxon>Cucumis</taxon>
    </lineage>
</organism>
<reference evidence="4 5" key="1">
    <citation type="submission" date="2019-08" db="EMBL/GenBank/DDBJ databases">
        <title>Draft genome sequences of two oriental melons (Cucumis melo L. var makuwa).</title>
        <authorList>
            <person name="Kwon S.-Y."/>
        </authorList>
    </citation>
    <scope>NUCLEOTIDE SEQUENCE [LARGE SCALE GENOMIC DNA]</scope>
    <source>
        <strain evidence="5">cv. Chang Bougi</strain>
        <tissue evidence="4">Leaf</tissue>
    </source>
</reference>
<name>A0A5D3D0L3_CUCMM</name>
<dbReference type="PANTHER" id="PTHR11439">
    <property type="entry name" value="GAG-POL-RELATED RETROTRANSPOSON"/>
    <property type="match status" value="1"/>
</dbReference>
<comment type="caution">
    <text evidence="4">The sequence shown here is derived from an EMBL/GenBank/DDBJ whole genome shotgun (WGS) entry which is preliminary data.</text>
</comment>
<proteinExistence type="predicted"/>
<feature type="region of interest" description="Disordered" evidence="1">
    <location>
        <begin position="278"/>
        <end position="383"/>
    </location>
</feature>
<evidence type="ECO:0000259" key="3">
    <source>
        <dbReference type="Pfam" id="PF20167"/>
    </source>
</evidence>
<dbReference type="SUPFAM" id="SSF56672">
    <property type="entry name" value="DNA/RNA polymerases"/>
    <property type="match status" value="1"/>
</dbReference>
<dbReference type="Proteomes" id="UP000321947">
    <property type="component" value="Unassembled WGS sequence"/>
</dbReference>
<evidence type="ECO:0000313" key="4">
    <source>
        <dbReference type="EMBL" id="TYK15999.1"/>
    </source>
</evidence>
<dbReference type="InterPro" id="IPR046796">
    <property type="entry name" value="Transposase_32_dom"/>
</dbReference>
<dbReference type="InterPro" id="IPR043502">
    <property type="entry name" value="DNA/RNA_pol_sf"/>
</dbReference>
<dbReference type="Pfam" id="PF07727">
    <property type="entry name" value="RVT_2"/>
    <property type="match status" value="1"/>
</dbReference>
<dbReference type="EMBL" id="SSTD01008420">
    <property type="protein sequence ID" value="TYK15999.1"/>
    <property type="molecule type" value="Genomic_DNA"/>
</dbReference>
<dbReference type="AlphaFoldDB" id="A0A5D3D0L3"/>
<protein>
    <submittedName>
        <fullName evidence="4">Uncharacterized protein</fullName>
    </submittedName>
</protein>
<gene>
    <name evidence="4" type="ORF">E5676_scaffold812G00050</name>
</gene>